<dbReference type="AlphaFoldDB" id="A0ABD0TYI0"/>
<sequence>MLKHLEGVPGVKWKSPTESVLDLKALPIARTSTFKQRPNQTGYSKSGKKKSPKRKTKLKKFKEKRTATQRAIDCLDKHYQTVRCPIKLADFMSELKVAEAEEANEEPLPVETCRVISVTPVASTKDEYANELVVEICLATSSMDYSSEEDLYFLREVEFEHDITSQMEHVQLEGDSEPEGESLDAMMANSGEDAPSNESEPDEIAQVQLRSGKRLLSPPKKRVSNKDKENEIVINENIILEDPKKKDTSAKDAKYFIPKKQKPSSSLEAKASNSKATMRPRQEGEKKQVGRKKAAPTLPKTVVIPKERKNVPHLGSDTEEEDVTPTKSQKVCQLTAKKKKKVEYSDSDYDFESTYASTVQCVFSRRICSLSISDSVFVVTRIPLQHFKEITPREGKDYKIGFGTCTGQIIPAIPEDQ</sequence>
<feature type="region of interest" description="Disordered" evidence="1">
    <location>
        <begin position="257"/>
        <end position="294"/>
    </location>
</feature>
<name>A0ABD0TYI0_DENTH</name>
<evidence type="ECO:0000313" key="3">
    <source>
        <dbReference type="Proteomes" id="UP001552299"/>
    </source>
</evidence>
<protein>
    <submittedName>
        <fullName evidence="2">Uncharacterized protein</fullName>
    </submittedName>
</protein>
<evidence type="ECO:0000313" key="2">
    <source>
        <dbReference type="EMBL" id="KAL0904741.1"/>
    </source>
</evidence>
<feature type="compositionally biased region" description="Basic residues" evidence="1">
    <location>
        <begin position="46"/>
        <end position="62"/>
    </location>
</feature>
<feature type="region of interest" description="Disordered" evidence="1">
    <location>
        <begin position="171"/>
        <end position="204"/>
    </location>
</feature>
<feature type="region of interest" description="Disordered" evidence="1">
    <location>
        <begin position="34"/>
        <end position="62"/>
    </location>
</feature>
<proteinExistence type="predicted"/>
<feature type="region of interest" description="Disordered" evidence="1">
    <location>
        <begin position="209"/>
        <end position="228"/>
    </location>
</feature>
<reference evidence="2 3" key="1">
    <citation type="journal article" date="2024" name="Plant Biotechnol. J.">
        <title>Dendrobium thyrsiflorum genome and its molecular insights into genes involved in important horticultural traits.</title>
        <authorList>
            <person name="Chen B."/>
            <person name="Wang J.Y."/>
            <person name="Zheng P.J."/>
            <person name="Li K.L."/>
            <person name="Liang Y.M."/>
            <person name="Chen X.F."/>
            <person name="Zhang C."/>
            <person name="Zhao X."/>
            <person name="He X."/>
            <person name="Zhang G.Q."/>
            <person name="Liu Z.J."/>
            <person name="Xu Q."/>
        </authorList>
    </citation>
    <scope>NUCLEOTIDE SEQUENCE [LARGE SCALE GENOMIC DNA]</scope>
    <source>
        <strain evidence="2">GZMU011</strain>
    </source>
</reference>
<gene>
    <name evidence="2" type="ORF">M5K25_026885</name>
</gene>
<accession>A0ABD0TYI0</accession>
<feature type="compositionally biased region" description="Polar residues" evidence="1">
    <location>
        <begin position="34"/>
        <end position="43"/>
    </location>
</feature>
<feature type="compositionally biased region" description="Polar residues" evidence="1">
    <location>
        <begin position="263"/>
        <end position="276"/>
    </location>
</feature>
<comment type="caution">
    <text evidence="2">The sequence shown here is derived from an EMBL/GenBank/DDBJ whole genome shotgun (WGS) entry which is preliminary data.</text>
</comment>
<keyword evidence="3" id="KW-1185">Reference proteome</keyword>
<evidence type="ECO:0000256" key="1">
    <source>
        <dbReference type="SAM" id="MobiDB-lite"/>
    </source>
</evidence>
<organism evidence="2 3">
    <name type="scientific">Dendrobium thyrsiflorum</name>
    <name type="common">Pinecone-like raceme dendrobium</name>
    <name type="synonym">Orchid</name>
    <dbReference type="NCBI Taxonomy" id="117978"/>
    <lineage>
        <taxon>Eukaryota</taxon>
        <taxon>Viridiplantae</taxon>
        <taxon>Streptophyta</taxon>
        <taxon>Embryophyta</taxon>
        <taxon>Tracheophyta</taxon>
        <taxon>Spermatophyta</taxon>
        <taxon>Magnoliopsida</taxon>
        <taxon>Liliopsida</taxon>
        <taxon>Asparagales</taxon>
        <taxon>Orchidaceae</taxon>
        <taxon>Epidendroideae</taxon>
        <taxon>Malaxideae</taxon>
        <taxon>Dendrobiinae</taxon>
        <taxon>Dendrobium</taxon>
    </lineage>
</organism>
<dbReference type="Proteomes" id="UP001552299">
    <property type="component" value="Unassembled WGS sequence"/>
</dbReference>
<dbReference type="EMBL" id="JANQDX010000019">
    <property type="protein sequence ID" value="KAL0904741.1"/>
    <property type="molecule type" value="Genomic_DNA"/>
</dbReference>